<dbReference type="AlphaFoldDB" id="M3IBM3"/>
<dbReference type="FunFam" id="3.90.550.10:FF:000011">
    <property type="entry name" value="3-deoxy-manno-octulosonate cytidylyltransferase"/>
    <property type="match status" value="1"/>
</dbReference>
<reference evidence="6 7" key="1">
    <citation type="submission" date="2013-02" db="EMBL/GenBank/DDBJ databases">
        <authorList>
            <person name="Harkins D.M."/>
            <person name="Durkin A.S."/>
            <person name="Brinkac L.M."/>
            <person name="Haft D.H."/>
            <person name="Selengut J.D."/>
            <person name="Sanka R."/>
            <person name="DePew J."/>
            <person name="Purushe J."/>
            <person name="Tulsiani S.M."/>
            <person name="Graham G.C."/>
            <person name="Burns M.-A."/>
            <person name="Dohnt M.F."/>
            <person name="Smythe L.D."/>
            <person name="McKay D.B."/>
            <person name="Craig S.B."/>
            <person name="Vinetz J.M."/>
            <person name="Sutton G.G."/>
            <person name="Nierman W.C."/>
            <person name="Fouts D.E."/>
        </authorList>
    </citation>
    <scope>NUCLEOTIDE SEQUENCE [LARGE SCALE GENOMIC DNA]</scope>
    <source>
        <strain evidence="6 7">LT2186</strain>
    </source>
</reference>
<dbReference type="EC" id="2.7.7.38" evidence="5"/>
<dbReference type="PANTHER" id="PTHR42866">
    <property type="entry name" value="3-DEOXY-MANNO-OCTULOSONATE CYTIDYLYLTRANSFERASE"/>
    <property type="match status" value="1"/>
</dbReference>
<comment type="subcellular location">
    <subcellularLocation>
        <location evidence="5">Cytoplasm</location>
    </subcellularLocation>
    <subcellularLocation>
        <location evidence="1">Membrane</location>
    </subcellularLocation>
</comment>
<organism evidence="6 7">
    <name type="scientific">Leptospira interrogans serovar Grippotyphosa str. LT2186</name>
    <dbReference type="NCBI Taxonomy" id="1001599"/>
    <lineage>
        <taxon>Bacteria</taxon>
        <taxon>Pseudomonadati</taxon>
        <taxon>Spirochaetota</taxon>
        <taxon>Spirochaetia</taxon>
        <taxon>Leptospirales</taxon>
        <taxon>Leptospiraceae</taxon>
        <taxon>Leptospira</taxon>
    </lineage>
</organism>
<dbReference type="GO" id="GO:0016020">
    <property type="term" value="C:membrane"/>
    <property type="evidence" value="ECO:0007669"/>
    <property type="project" value="UniProtKB-SubCell"/>
</dbReference>
<dbReference type="GO" id="GO:0009103">
    <property type="term" value="P:lipopolysaccharide biosynthetic process"/>
    <property type="evidence" value="ECO:0007669"/>
    <property type="project" value="UniProtKB-UniRule"/>
</dbReference>
<proteinExistence type="inferred from homology"/>
<dbReference type="UniPathway" id="UPA00358">
    <property type="reaction ID" value="UER00476"/>
</dbReference>
<evidence type="ECO:0000256" key="2">
    <source>
        <dbReference type="ARBA" id="ARBA00022679"/>
    </source>
</evidence>
<dbReference type="SUPFAM" id="SSF53448">
    <property type="entry name" value="Nucleotide-diphospho-sugar transferases"/>
    <property type="match status" value="1"/>
</dbReference>
<dbReference type="NCBIfam" id="TIGR00466">
    <property type="entry name" value="kdsB"/>
    <property type="match status" value="1"/>
</dbReference>
<evidence type="ECO:0000313" key="6">
    <source>
        <dbReference type="EMBL" id="EMG13292.1"/>
    </source>
</evidence>
<dbReference type="GO" id="GO:0005829">
    <property type="term" value="C:cytosol"/>
    <property type="evidence" value="ECO:0007669"/>
    <property type="project" value="TreeGrafter"/>
</dbReference>
<dbReference type="InterPro" id="IPR004528">
    <property type="entry name" value="KdsB"/>
</dbReference>
<evidence type="ECO:0000256" key="5">
    <source>
        <dbReference type="HAMAP-Rule" id="MF_00057"/>
    </source>
</evidence>
<dbReference type="GO" id="GO:0033468">
    <property type="term" value="P:CMP-keto-3-deoxy-D-manno-octulosonic acid biosynthetic process"/>
    <property type="evidence" value="ECO:0007669"/>
    <property type="project" value="UniProtKB-UniRule"/>
</dbReference>
<name>M3IBM3_LEPIR</name>
<dbReference type="Proteomes" id="UP000011776">
    <property type="component" value="Unassembled WGS sequence"/>
</dbReference>
<gene>
    <name evidence="5 6" type="primary">kdsB</name>
    <name evidence="6" type="ORF">LEP1GSC151_5131</name>
</gene>
<dbReference type="CDD" id="cd02517">
    <property type="entry name" value="CMP-KDO-Synthetase"/>
    <property type="match status" value="1"/>
</dbReference>
<dbReference type="NCBIfam" id="NF003950">
    <property type="entry name" value="PRK05450.1-3"/>
    <property type="match status" value="1"/>
</dbReference>
<comment type="function">
    <text evidence="5">Activates KDO (a required 8-carbon sugar) for incorporation into bacterial lipopolysaccharide in Gram-negative bacteria.</text>
</comment>
<evidence type="ECO:0000256" key="4">
    <source>
        <dbReference type="ARBA" id="ARBA00022985"/>
    </source>
</evidence>
<sequence>MKKILGVIPARYASSRFPGKPLAKIGDKTMIEWTYRNASRSSVLSELVVATDDVRIHEVVQKFGGRSVMTSSDHPSGTDRIIEVANQFSEYSIIVNIQGDEPGIEPELIDGVASLKASHPEWAMSTAAVPLLDFSHAIDFNRVKVIIDRNGKAIYFSRSLIPSQFKTTVPLYRHLGIYGYDRDFLLQYNSLPKSNLEESESLEQLRAIEAGYGIGIYLSKEAGLSVDTPADLEIVIEDFKNENGFLNKKRIKRAHLIETITEFLILFLQKNQAL</sequence>
<comment type="catalytic activity">
    <reaction evidence="5">
        <text>3-deoxy-alpha-D-manno-oct-2-ulosonate + CTP = CMP-3-deoxy-beta-D-manno-octulosonate + diphosphate</text>
        <dbReference type="Rhea" id="RHEA:23448"/>
        <dbReference type="ChEBI" id="CHEBI:33019"/>
        <dbReference type="ChEBI" id="CHEBI:37563"/>
        <dbReference type="ChEBI" id="CHEBI:85986"/>
        <dbReference type="ChEBI" id="CHEBI:85987"/>
        <dbReference type="EC" id="2.7.7.38"/>
    </reaction>
</comment>
<dbReference type="NCBIfam" id="NF003952">
    <property type="entry name" value="PRK05450.1-5"/>
    <property type="match status" value="1"/>
</dbReference>
<protein>
    <recommendedName>
        <fullName evidence="5">3-deoxy-manno-octulosonate cytidylyltransferase</fullName>
        <ecNumber evidence="5">2.7.7.38</ecNumber>
    </recommendedName>
    <alternativeName>
        <fullName evidence="5">CMP-2-keto-3-deoxyoctulosonic acid synthase</fullName>
        <shortName evidence="5">CKS</shortName>
        <shortName evidence="5">CMP-KDO synthase</shortName>
    </alternativeName>
</protein>
<accession>M3IBM3</accession>
<dbReference type="HAMAP" id="MF_00057">
    <property type="entry name" value="KdsB"/>
    <property type="match status" value="1"/>
</dbReference>
<dbReference type="InterPro" id="IPR029044">
    <property type="entry name" value="Nucleotide-diphossugar_trans"/>
</dbReference>
<keyword evidence="3 5" id="KW-0548">Nucleotidyltransferase</keyword>
<comment type="caution">
    <text evidence="6">The sequence shown here is derived from an EMBL/GenBank/DDBJ whole genome shotgun (WGS) entry which is preliminary data.</text>
</comment>
<dbReference type="InterPro" id="IPR003329">
    <property type="entry name" value="Cytidylyl_trans"/>
</dbReference>
<dbReference type="GO" id="GO:0008690">
    <property type="term" value="F:3-deoxy-manno-octulosonate cytidylyltransferase activity"/>
    <property type="evidence" value="ECO:0007669"/>
    <property type="project" value="UniProtKB-UniRule"/>
</dbReference>
<evidence type="ECO:0000256" key="1">
    <source>
        <dbReference type="ARBA" id="ARBA00004370"/>
    </source>
</evidence>
<dbReference type="Pfam" id="PF02348">
    <property type="entry name" value="CTP_transf_3"/>
    <property type="match status" value="1"/>
</dbReference>
<keyword evidence="5" id="KW-0963">Cytoplasm</keyword>
<evidence type="ECO:0000313" key="7">
    <source>
        <dbReference type="Proteomes" id="UP000011776"/>
    </source>
</evidence>
<evidence type="ECO:0000256" key="3">
    <source>
        <dbReference type="ARBA" id="ARBA00022695"/>
    </source>
</evidence>
<dbReference type="Gene3D" id="3.90.550.10">
    <property type="entry name" value="Spore Coat Polysaccharide Biosynthesis Protein SpsA, Chain A"/>
    <property type="match status" value="1"/>
</dbReference>
<keyword evidence="4 5" id="KW-0448">Lipopolysaccharide biosynthesis</keyword>
<dbReference type="NCBIfam" id="NF009905">
    <property type="entry name" value="PRK13368.1"/>
    <property type="match status" value="1"/>
</dbReference>
<dbReference type="PANTHER" id="PTHR42866:SF2">
    <property type="entry name" value="3-DEOXY-MANNO-OCTULOSONATE CYTIDYLYLTRANSFERASE, MITOCHONDRIAL"/>
    <property type="match status" value="1"/>
</dbReference>
<keyword evidence="2 5" id="KW-0808">Transferase</keyword>
<comment type="pathway">
    <text evidence="5">Nucleotide-sugar biosynthesis; CMP-3-deoxy-D-manno-octulosonate biosynthesis; CMP-3-deoxy-D-manno-octulosonate from 3-deoxy-D-manno-octulosonate and CTP: step 1/1.</text>
</comment>
<dbReference type="EMBL" id="AFME02000024">
    <property type="protein sequence ID" value="EMG13292.1"/>
    <property type="molecule type" value="Genomic_DNA"/>
</dbReference>
<comment type="similarity">
    <text evidence="5">Belongs to the KdsB family.</text>
</comment>